<organism evidence="2 3">
    <name type="scientific">Solanum pennellii</name>
    <name type="common">Tomato</name>
    <name type="synonym">Lycopersicon pennellii</name>
    <dbReference type="NCBI Taxonomy" id="28526"/>
    <lineage>
        <taxon>Eukaryota</taxon>
        <taxon>Viridiplantae</taxon>
        <taxon>Streptophyta</taxon>
        <taxon>Embryophyta</taxon>
        <taxon>Tracheophyta</taxon>
        <taxon>Spermatophyta</taxon>
        <taxon>Magnoliopsida</taxon>
        <taxon>eudicotyledons</taxon>
        <taxon>Gunneridae</taxon>
        <taxon>Pentapetalae</taxon>
        <taxon>asterids</taxon>
        <taxon>lamiids</taxon>
        <taxon>Solanales</taxon>
        <taxon>Solanaceae</taxon>
        <taxon>Solanoideae</taxon>
        <taxon>Solaneae</taxon>
        <taxon>Solanum</taxon>
        <taxon>Solanum subgen. Lycopersicon</taxon>
    </lineage>
</organism>
<evidence type="ECO:0000313" key="3">
    <source>
        <dbReference type="RefSeq" id="XP_015054920.1"/>
    </source>
</evidence>
<evidence type="ECO:0000259" key="1">
    <source>
        <dbReference type="Pfam" id="PF24626"/>
    </source>
</evidence>
<proteinExistence type="predicted"/>
<name>A0ABM1FCI4_SOLPN</name>
<keyword evidence="2" id="KW-1185">Reference proteome</keyword>
<dbReference type="Pfam" id="PF24626">
    <property type="entry name" value="SH3_Tf2-1"/>
    <property type="match status" value="1"/>
</dbReference>
<evidence type="ECO:0000313" key="2">
    <source>
        <dbReference type="Proteomes" id="UP000694930"/>
    </source>
</evidence>
<gene>
    <name evidence="3" type="primary">LOC107001355</name>
</gene>
<dbReference type="InterPro" id="IPR056924">
    <property type="entry name" value="SH3_Tf2-1"/>
</dbReference>
<reference evidence="3" key="2">
    <citation type="submission" date="2025-08" db="UniProtKB">
        <authorList>
            <consortium name="RefSeq"/>
        </authorList>
    </citation>
    <scope>IDENTIFICATION</scope>
</reference>
<dbReference type="Proteomes" id="UP000694930">
    <property type="component" value="Chromosome 10"/>
</dbReference>
<dbReference type="RefSeq" id="XP_015054920.1">
    <property type="nucleotide sequence ID" value="XM_015199434.1"/>
</dbReference>
<dbReference type="PANTHER" id="PTHR46148:SF54">
    <property type="entry name" value="RETROTRANSPOSON-LIKE PROTEIN"/>
    <property type="match status" value="1"/>
</dbReference>
<feature type="domain" description="Tf2-1-like SH3-like" evidence="1">
    <location>
        <begin position="17"/>
        <end position="82"/>
    </location>
</feature>
<reference evidence="2" key="1">
    <citation type="journal article" date="2014" name="Nat. Genet.">
        <title>The genome of the stress-tolerant wild tomato species Solanum pennellii.</title>
        <authorList>
            <person name="Bolger A."/>
            <person name="Scossa F."/>
            <person name="Bolger M.E."/>
            <person name="Lanz C."/>
            <person name="Maumus F."/>
            <person name="Tohge T."/>
            <person name="Quesneville H."/>
            <person name="Alseekh S."/>
            <person name="Sorensen I."/>
            <person name="Lichtenstein G."/>
            <person name="Fich E.A."/>
            <person name="Conte M."/>
            <person name="Keller H."/>
            <person name="Schneeberger K."/>
            <person name="Schwacke R."/>
            <person name="Ofner I."/>
            <person name="Vrebalov J."/>
            <person name="Xu Y."/>
            <person name="Osorio S."/>
            <person name="Aflitos S.A."/>
            <person name="Schijlen E."/>
            <person name="Jimenez-Gomez J.M."/>
            <person name="Ryngajllo M."/>
            <person name="Kimura S."/>
            <person name="Kumar R."/>
            <person name="Koenig D."/>
            <person name="Headland L.R."/>
            <person name="Maloof J.N."/>
            <person name="Sinha N."/>
            <person name="van Ham R.C."/>
            <person name="Lankhorst R.K."/>
            <person name="Mao L."/>
            <person name="Vogel A."/>
            <person name="Arsova B."/>
            <person name="Panstruga R."/>
            <person name="Fei Z."/>
            <person name="Rose J.K."/>
            <person name="Zamir D."/>
            <person name="Carrari F."/>
            <person name="Giovannoni J.J."/>
            <person name="Weigel D."/>
            <person name="Usadel B."/>
            <person name="Fernie A.R."/>
        </authorList>
    </citation>
    <scope>NUCLEOTIDE SEQUENCE [LARGE SCALE GENOMIC DNA]</scope>
    <source>
        <strain evidence="2">cv. LA0716</strain>
    </source>
</reference>
<accession>A0ABM1FCI4</accession>
<dbReference type="GeneID" id="107001355"/>
<protein>
    <submittedName>
        <fullName evidence="3">Uncharacterized protein LOC107001355</fullName>
    </submittedName>
</protein>
<sequence>MKTLAEKPRTEVSFEIGDWVYVKLKSYKQVTLHLQKNHKLGRRYFGPFKVLKRIGSVAYKLTLPEATKSHPIFHVSMLKSCVGTPEQQVTPLQLIDFADPTSQLNTNLEDKFSLQGGSIVVNSNTLVDDKDDTENEIMEQHMDMPRRSARKVIPPA</sequence>
<dbReference type="PANTHER" id="PTHR46148">
    <property type="entry name" value="CHROMO DOMAIN-CONTAINING PROTEIN"/>
    <property type="match status" value="1"/>
</dbReference>